<protein>
    <submittedName>
        <fullName evidence="8">Molecular chaperone DnaK</fullName>
    </submittedName>
</protein>
<evidence type="ECO:0000313" key="9">
    <source>
        <dbReference type="Proteomes" id="UP000605568"/>
    </source>
</evidence>
<reference evidence="9" key="1">
    <citation type="journal article" date="2019" name="Int. J. Syst. Evol. Microbiol.">
        <title>The Global Catalogue of Microorganisms (GCM) 10K type strain sequencing project: providing services to taxonomists for standard genome sequencing and annotation.</title>
        <authorList>
            <consortium name="The Broad Institute Genomics Platform"/>
            <consortium name="The Broad Institute Genome Sequencing Center for Infectious Disease"/>
            <person name="Wu L."/>
            <person name="Ma J."/>
        </authorList>
    </citation>
    <scope>NUCLEOTIDE SEQUENCE [LARGE SCALE GENOMIC DNA]</scope>
    <source>
        <strain evidence="9">CGMCC 4.7367</strain>
    </source>
</reference>
<keyword evidence="5" id="KW-0346">Stress response</keyword>
<evidence type="ECO:0000256" key="4">
    <source>
        <dbReference type="ARBA" id="ARBA00022840"/>
    </source>
</evidence>
<dbReference type="PRINTS" id="PR00301">
    <property type="entry name" value="HEATSHOCK70"/>
</dbReference>
<gene>
    <name evidence="8" type="primary">dnaK</name>
    <name evidence="8" type="ORF">GCM10017774_76630</name>
</gene>
<dbReference type="EMBL" id="BNAR01000018">
    <property type="protein sequence ID" value="GHH57326.1"/>
    <property type="molecule type" value="Genomic_DNA"/>
</dbReference>
<keyword evidence="6" id="KW-0143">Chaperone</keyword>
<dbReference type="InterPro" id="IPR029047">
    <property type="entry name" value="HSP70_peptide-bd_sf"/>
</dbReference>
<evidence type="ECO:0000256" key="2">
    <source>
        <dbReference type="ARBA" id="ARBA00022553"/>
    </source>
</evidence>
<keyword evidence="4 7" id="KW-0067">ATP-binding</keyword>
<comment type="similarity">
    <text evidence="1 7">Belongs to the heat shock protein 70 family.</text>
</comment>
<dbReference type="PANTHER" id="PTHR19375">
    <property type="entry name" value="HEAT SHOCK PROTEIN 70KDA"/>
    <property type="match status" value="1"/>
</dbReference>
<evidence type="ECO:0000313" key="8">
    <source>
        <dbReference type="EMBL" id="GHH57326.1"/>
    </source>
</evidence>
<keyword evidence="3 7" id="KW-0547">Nucleotide-binding</keyword>
<dbReference type="SUPFAM" id="SSF53067">
    <property type="entry name" value="Actin-like ATPase domain"/>
    <property type="match status" value="2"/>
</dbReference>
<comment type="caution">
    <text evidence="8">The sequence shown here is derived from an EMBL/GenBank/DDBJ whole genome shotgun (WGS) entry which is preliminary data.</text>
</comment>
<name>A0ABQ3MWX4_9PSEU</name>
<accession>A0ABQ3MWX4</accession>
<evidence type="ECO:0000256" key="7">
    <source>
        <dbReference type="RuleBase" id="RU003322"/>
    </source>
</evidence>
<keyword evidence="2" id="KW-0597">Phosphoprotein</keyword>
<dbReference type="PROSITE" id="PS00297">
    <property type="entry name" value="HSP70_1"/>
    <property type="match status" value="1"/>
</dbReference>
<evidence type="ECO:0000256" key="1">
    <source>
        <dbReference type="ARBA" id="ARBA00007381"/>
    </source>
</evidence>
<dbReference type="PROSITE" id="PS00329">
    <property type="entry name" value="HSP70_2"/>
    <property type="match status" value="1"/>
</dbReference>
<sequence>MTVYGIDLGTTYSCIARIDEAGKPHVIRNVTGDESTPSVVFFETPYNVVVGKDAKNAALSDPELVVSLIKRDMGKAGVSLDFHGVEYTPESISALILKELAKSASDAGNTVQQVVITVPAYFGVAEREATRTAGDIAGLTVVNVVPEPVAAALYYGVLNSGVNRTVLVYDLGGGTFDTTVIQLAGDDVTVVCTDGDHELGGADWDDKLAGLLCERFMDEHPGSGATEDEAFLQDVGLVAEELKKALSTRQSRRQLVQFEGRKTMIEISRLDFEQATAELLGRTMDITDRTLALAARRGVEQFDEVLLVGGSTRMCAVAEALRTRFGFSPKMHEPDLAVAKGAALFALTESLKLNGNDAGRLGVSGAVVEAAASRNVTIVTPRAFGIAVVDPAHPDDDDRFLVTHLLEANTPLPAQQTEQFRTSGHDQRAILIQIWEQAGAIASRQPEHNKRIGEALIDRLPPLPKDSPVNVTFKMDENGMLHVTAQDLRTNKTAVTEIKIGDLTRQQMAAAKDAVARLS</sequence>
<dbReference type="Gene3D" id="2.60.34.10">
    <property type="entry name" value="Substrate Binding Domain Of DNAk, Chain A, domain 1"/>
    <property type="match status" value="1"/>
</dbReference>
<evidence type="ECO:0000256" key="6">
    <source>
        <dbReference type="ARBA" id="ARBA00023186"/>
    </source>
</evidence>
<organism evidence="8 9">
    <name type="scientific">Lentzea cavernae</name>
    <dbReference type="NCBI Taxonomy" id="2020703"/>
    <lineage>
        <taxon>Bacteria</taxon>
        <taxon>Bacillati</taxon>
        <taxon>Actinomycetota</taxon>
        <taxon>Actinomycetes</taxon>
        <taxon>Pseudonocardiales</taxon>
        <taxon>Pseudonocardiaceae</taxon>
        <taxon>Lentzea</taxon>
    </lineage>
</organism>
<dbReference type="InterPro" id="IPR043129">
    <property type="entry name" value="ATPase_NBD"/>
</dbReference>
<dbReference type="Pfam" id="PF00012">
    <property type="entry name" value="HSP70"/>
    <property type="match status" value="1"/>
</dbReference>
<dbReference type="SUPFAM" id="SSF100920">
    <property type="entry name" value="Heat shock protein 70kD (HSP70), peptide-binding domain"/>
    <property type="match status" value="1"/>
</dbReference>
<evidence type="ECO:0000256" key="5">
    <source>
        <dbReference type="ARBA" id="ARBA00023016"/>
    </source>
</evidence>
<proteinExistence type="inferred from homology"/>
<dbReference type="Gene3D" id="3.30.420.40">
    <property type="match status" value="2"/>
</dbReference>
<dbReference type="Proteomes" id="UP000605568">
    <property type="component" value="Unassembled WGS sequence"/>
</dbReference>
<dbReference type="CDD" id="cd24029">
    <property type="entry name" value="ASKHA_NBD_HSP70_DnaK_HscA_HscC"/>
    <property type="match status" value="1"/>
</dbReference>
<dbReference type="InterPro" id="IPR018181">
    <property type="entry name" value="Heat_shock_70_CS"/>
</dbReference>
<dbReference type="Gene3D" id="3.90.640.10">
    <property type="entry name" value="Actin, Chain A, domain 4"/>
    <property type="match status" value="1"/>
</dbReference>
<keyword evidence="9" id="KW-1185">Reference proteome</keyword>
<evidence type="ECO:0000256" key="3">
    <source>
        <dbReference type="ARBA" id="ARBA00022741"/>
    </source>
</evidence>
<dbReference type="InterPro" id="IPR013126">
    <property type="entry name" value="Hsp_70_fam"/>
</dbReference>
<dbReference type="RefSeq" id="WP_191304307.1">
    <property type="nucleotide sequence ID" value="NZ_BNAR01000018.1"/>
</dbReference>